<dbReference type="Gramene" id="Zm00001eb440590_T001">
    <property type="protein sequence ID" value="Zm00001eb440590_P001"/>
    <property type="gene ID" value="Zm00001eb440590"/>
</dbReference>
<name>A0A804RT15_MAIZE</name>
<proteinExistence type="predicted"/>
<dbReference type="Proteomes" id="UP000007305">
    <property type="component" value="Unassembled WGS sequence"/>
</dbReference>
<keyword evidence="3" id="KW-1185">Reference proteome</keyword>
<sequence>MDGAEARDPHPAIWASDMAPMSSEGRGGRRKNPGREPGGSGRRQGKSAKRIRNFGKRIGSEGWARGSRPRTVGCWRNARAARSGESGAAACRPGGTDRERPPRGPSPGVEQPTQN</sequence>
<reference evidence="2" key="1">
    <citation type="submission" date="2021-05" db="UniProtKB">
        <authorList>
            <consortium name="EnsemblPlants"/>
        </authorList>
    </citation>
    <scope>IDENTIFICATION</scope>
    <source>
        <strain evidence="2">cv. B73</strain>
    </source>
</reference>
<dbReference type="InParanoid" id="A0A804RT15"/>
<organism evidence="2 3">
    <name type="scientific">Zea mays</name>
    <name type="common">Maize</name>
    <dbReference type="NCBI Taxonomy" id="4577"/>
    <lineage>
        <taxon>Eukaryota</taxon>
        <taxon>Viridiplantae</taxon>
        <taxon>Streptophyta</taxon>
        <taxon>Embryophyta</taxon>
        <taxon>Tracheophyta</taxon>
        <taxon>Spermatophyta</taxon>
        <taxon>Magnoliopsida</taxon>
        <taxon>Liliopsida</taxon>
        <taxon>Poales</taxon>
        <taxon>Poaceae</taxon>
        <taxon>PACMAD clade</taxon>
        <taxon>Panicoideae</taxon>
        <taxon>Andropogonodae</taxon>
        <taxon>Andropogoneae</taxon>
        <taxon>Tripsacinae</taxon>
        <taxon>Zea</taxon>
    </lineage>
</organism>
<evidence type="ECO:0000256" key="1">
    <source>
        <dbReference type="SAM" id="MobiDB-lite"/>
    </source>
</evidence>
<feature type="compositionally biased region" description="Basic and acidic residues" evidence="1">
    <location>
        <begin position="1"/>
        <end position="10"/>
    </location>
</feature>
<dbReference type="AlphaFoldDB" id="A0A804RT15"/>
<feature type="region of interest" description="Disordered" evidence="1">
    <location>
        <begin position="1"/>
        <end position="115"/>
    </location>
</feature>
<dbReference type="EnsemblPlants" id="Zm00001eb440590_T001">
    <property type="protein sequence ID" value="Zm00001eb440590_P001"/>
    <property type="gene ID" value="Zm00001eb440590"/>
</dbReference>
<accession>A0A804RT15</accession>
<evidence type="ECO:0000313" key="2">
    <source>
        <dbReference type="EnsemblPlants" id="Zm00001eb440590_P001"/>
    </source>
</evidence>
<feature type="compositionally biased region" description="Basic residues" evidence="1">
    <location>
        <begin position="43"/>
        <end position="55"/>
    </location>
</feature>
<protein>
    <submittedName>
        <fullName evidence="2">Uncharacterized protein</fullName>
    </submittedName>
</protein>
<evidence type="ECO:0000313" key="3">
    <source>
        <dbReference type="Proteomes" id="UP000007305"/>
    </source>
</evidence>
<feature type="compositionally biased region" description="Low complexity" evidence="1">
    <location>
        <begin position="78"/>
        <end position="90"/>
    </location>
</feature>